<dbReference type="GO" id="GO:0016491">
    <property type="term" value="F:oxidoreductase activity"/>
    <property type="evidence" value="ECO:0007669"/>
    <property type="project" value="UniProtKB-KW"/>
</dbReference>
<evidence type="ECO:0000259" key="3">
    <source>
        <dbReference type="Pfam" id="PF00248"/>
    </source>
</evidence>
<evidence type="ECO:0000256" key="2">
    <source>
        <dbReference type="ARBA" id="ARBA00038157"/>
    </source>
</evidence>
<dbReference type="PANTHER" id="PTHR43364">
    <property type="entry name" value="NADH-SPECIFIC METHYLGLYOXAL REDUCTASE-RELATED"/>
    <property type="match status" value="1"/>
</dbReference>
<keyword evidence="5" id="KW-1185">Reference proteome</keyword>
<dbReference type="Pfam" id="PF00248">
    <property type="entry name" value="Aldo_ket_red"/>
    <property type="match status" value="1"/>
</dbReference>
<dbReference type="STRING" id="348802.A0A0D2EHT0"/>
<name>A0A0D2EHT0_9EURO</name>
<organism evidence="4 5">
    <name type="scientific">Exophiala xenobiotica</name>
    <dbReference type="NCBI Taxonomy" id="348802"/>
    <lineage>
        <taxon>Eukaryota</taxon>
        <taxon>Fungi</taxon>
        <taxon>Dikarya</taxon>
        <taxon>Ascomycota</taxon>
        <taxon>Pezizomycotina</taxon>
        <taxon>Eurotiomycetes</taxon>
        <taxon>Chaetothyriomycetidae</taxon>
        <taxon>Chaetothyriales</taxon>
        <taxon>Herpotrichiellaceae</taxon>
        <taxon>Exophiala</taxon>
    </lineage>
</organism>
<dbReference type="Gene3D" id="3.20.20.100">
    <property type="entry name" value="NADP-dependent oxidoreductase domain"/>
    <property type="match status" value="1"/>
</dbReference>
<dbReference type="SUPFAM" id="SSF51430">
    <property type="entry name" value="NAD(P)-linked oxidoreductase"/>
    <property type="match status" value="1"/>
</dbReference>
<gene>
    <name evidence="4" type="ORF">PV05_07278</name>
</gene>
<evidence type="ECO:0000313" key="5">
    <source>
        <dbReference type="Proteomes" id="UP000054342"/>
    </source>
</evidence>
<dbReference type="Proteomes" id="UP000054342">
    <property type="component" value="Unassembled WGS sequence"/>
</dbReference>
<comment type="similarity">
    <text evidence="2">Belongs to the aldo/keto reductase family. Aldo/keto reductase 2 subfamily.</text>
</comment>
<evidence type="ECO:0000313" key="4">
    <source>
        <dbReference type="EMBL" id="KIW54958.1"/>
    </source>
</evidence>
<dbReference type="EMBL" id="KN847320">
    <property type="protein sequence ID" value="KIW54958.1"/>
    <property type="molecule type" value="Genomic_DNA"/>
</dbReference>
<dbReference type="InterPro" id="IPR050523">
    <property type="entry name" value="AKR_Detox_Biosynth"/>
</dbReference>
<keyword evidence="1" id="KW-0560">Oxidoreductase</keyword>
<reference evidence="4 5" key="1">
    <citation type="submission" date="2015-01" db="EMBL/GenBank/DDBJ databases">
        <title>The Genome Sequence of Exophiala xenobiotica CBS118157.</title>
        <authorList>
            <consortium name="The Broad Institute Genomics Platform"/>
            <person name="Cuomo C."/>
            <person name="de Hoog S."/>
            <person name="Gorbushina A."/>
            <person name="Stielow B."/>
            <person name="Teixiera M."/>
            <person name="Abouelleil A."/>
            <person name="Chapman S.B."/>
            <person name="Priest M."/>
            <person name="Young S.K."/>
            <person name="Wortman J."/>
            <person name="Nusbaum C."/>
            <person name="Birren B."/>
        </authorList>
    </citation>
    <scope>NUCLEOTIDE SEQUENCE [LARGE SCALE GENOMIC DNA]</scope>
    <source>
        <strain evidence="4 5">CBS 118157</strain>
    </source>
</reference>
<dbReference type="PANTHER" id="PTHR43364:SF4">
    <property type="entry name" value="NAD(P)-LINKED OXIDOREDUCTASE SUPERFAMILY PROTEIN"/>
    <property type="match status" value="1"/>
</dbReference>
<proteinExistence type="inferred from homology"/>
<dbReference type="CDD" id="cd19075">
    <property type="entry name" value="AKR_AKR7A1-5"/>
    <property type="match status" value="1"/>
</dbReference>
<dbReference type="GeneID" id="25329186"/>
<dbReference type="InterPro" id="IPR036812">
    <property type="entry name" value="NAD(P)_OxRdtase_dom_sf"/>
</dbReference>
<protein>
    <recommendedName>
        <fullName evidence="3">NADP-dependent oxidoreductase domain-containing protein</fullName>
    </recommendedName>
</protein>
<accession>A0A0D2EHT0</accession>
<dbReference type="InterPro" id="IPR023210">
    <property type="entry name" value="NADP_OxRdtase_dom"/>
</dbReference>
<feature type="domain" description="NADP-dependent oxidoreductase" evidence="3">
    <location>
        <begin position="8"/>
        <end position="304"/>
    </location>
</feature>
<dbReference type="RefSeq" id="XP_013315542.1">
    <property type="nucleotide sequence ID" value="XM_013460088.1"/>
</dbReference>
<dbReference type="AlphaFoldDB" id="A0A0D2EHT0"/>
<dbReference type="OrthoDB" id="48988at2759"/>
<sequence>MSSEGLNVIFGGAAIGNSEPWIDEAYLNEAFKILESHGVTTIDSAQLYGESEKRLGELKAGDRFTIDTKWLGGWTPGSATKEGIITSARESIKKLGVKQVDIFYIHAPDSKTDIEETVAGVNEVHKLGLFKRFGLSNYTAEDVQAVYDVCKKNGYVLPTVYQGNYSPVARLQETKLFPTIRKLNMAFYAYSPLAGGFLTKTAQQIKEGAGRFSEKAIGGMYRQMYMKDSYLNALAKWEQIAKEEDCSRAELAYRWVTYNSPLKKSYGDGIIVGASKKEQLEQTLVGIEKGKLSDKASKSIDEIWDTIKHEAPVDNFSR</sequence>
<evidence type="ECO:0000256" key="1">
    <source>
        <dbReference type="ARBA" id="ARBA00023002"/>
    </source>
</evidence>
<dbReference type="HOGENOM" id="CLU_023205_1_1_1"/>